<organism evidence="9 10">
    <name type="scientific">Allosphingosinicella humi</name>
    <dbReference type="NCBI Taxonomy" id="2068657"/>
    <lineage>
        <taxon>Bacteria</taxon>
        <taxon>Pseudomonadati</taxon>
        <taxon>Pseudomonadota</taxon>
        <taxon>Alphaproteobacteria</taxon>
        <taxon>Sphingomonadales</taxon>
        <taxon>Sphingomonadaceae</taxon>
        <taxon>Allosphingosinicella</taxon>
    </lineage>
</organism>
<feature type="binding site" evidence="7">
    <location>
        <position position="92"/>
    </location>
    <ligand>
        <name>Fe cation</name>
        <dbReference type="ChEBI" id="CHEBI:24875"/>
    </ligand>
</feature>
<evidence type="ECO:0000259" key="8">
    <source>
        <dbReference type="PROSITE" id="PS51471"/>
    </source>
</evidence>
<dbReference type="InterPro" id="IPR023550">
    <property type="entry name" value="PKHD_hydroxylase"/>
</dbReference>
<keyword evidence="6 7" id="KW-0408">Iron</keyword>
<dbReference type="OrthoDB" id="9812472at2"/>
<proteinExistence type="inferred from homology"/>
<evidence type="ECO:0000256" key="5">
    <source>
        <dbReference type="ARBA" id="ARBA00023002"/>
    </source>
</evidence>
<dbReference type="InterPro" id="IPR006620">
    <property type="entry name" value="Pro_4_hyd_alph"/>
</dbReference>
<dbReference type="InterPro" id="IPR005123">
    <property type="entry name" value="Oxoglu/Fe-dep_dioxygenase_dom"/>
</dbReference>
<dbReference type="PANTHER" id="PTHR41536:SF1">
    <property type="entry name" value="PKHD-TYPE HYDROXYLASE YBIX"/>
    <property type="match status" value="1"/>
</dbReference>
<dbReference type="GO" id="GO:0006974">
    <property type="term" value="P:DNA damage response"/>
    <property type="evidence" value="ECO:0007669"/>
    <property type="project" value="TreeGrafter"/>
</dbReference>
<dbReference type="RefSeq" id="WP_109271781.1">
    <property type="nucleotide sequence ID" value="NZ_QFFF01000001.1"/>
</dbReference>
<comment type="cofactor">
    <cofactor evidence="1 7">
        <name>L-ascorbate</name>
        <dbReference type="ChEBI" id="CHEBI:38290"/>
    </cofactor>
</comment>
<comment type="cofactor">
    <cofactor evidence="7">
        <name>Fe(2+)</name>
        <dbReference type="ChEBI" id="CHEBI:29033"/>
    </cofactor>
    <text evidence="7">Binds 1 Fe(2+) ion per subunit.</text>
</comment>
<dbReference type="AlphaFoldDB" id="A0A2U2J5R2"/>
<keyword evidence="2 7" id="KW-0479">Metal-binding</keyword>
<dbReference type="PANTHER" id="PTHR41536">
    <property type="entry name" value="PKHD-TYPE HYDROXYLASE YBIX"/>
    <property type="match status" value="1"/>
</dbReference>
<comment type="caution">
    <text evidence="9">The sequence shown here is derived from an EMBL/GenBank/DDBJ whole genome shotgun (WGS) entry which is preliminary data.</text>
</comment>
<evidence type="ECO:0000313" key="10">
    <source>
        <dbReference type="Proteomes" id="UP000245916"/>
    </source>
</evidence>
<feature type="binding site" evidence="7">
    <location>
        <position position="153"/>
    </location>
    <ligand>
        <name>Fe cation</name>
        <dbReference type="ChEBI" id="CHEBI:24875"/>
    </ligand>
</feature>
<reference evidence="9 10" key="1">
    <citation type="submission" date="2018-05" db="EMBL/GenBank/DDBJ databases">
        <title>Genome of Sphingosinicella humi QZX222.</title>
        <authorList>
            <person name="Qiao Z."/>
            <person name="Wang G."/>
        </authorList>
    </citation>
    <scope>NUCLEOTIDE SEQUENCE [LARGE SCALE GENOMIC DNA]</scope>
    <source>
        <strain evidence="9 10">QZX222</strain>
    </source>
</reference>
<sequence>MFKEIELLSAGQIEELRQIAATAKFVDGRISNPHSKVKQNLQLHDEAAYRKSSQILSQALLSHEDFRNFAFPVAMLPPLMTRYTPDMRYGAHADAAFLQLGNMSVRSDLSCTIFLGDPRTYEGGSLRIQLGTRDMRFKGEAGTAIVYPSDMLHEVEPVTKGERWVAITFIQSRIPDSSRRELLYELNEVAALEGLNMAPENFTRLQLVQSNLLRQWGDRP</sequence>
<keyword evidence="5 7" id="KW-0560">Oxidoreductase</keyword>
<dbReference type="GO" id="GO:0031418">
    <property type="term" value="F:L-ascorbic acid binding"/>
    <property type="evidence" value="ECO:0007669"/>
    <property type="project" value="UniProtKB-KW"/>
</dbReference>
<dbReference type="GO" id="GO:0016706">
    <property type="term" value="F:2-oxoglutarate-dependent dioxygenase activity"/>
    <property type="evidence" value="ECO:0007669"/>
    <property type="project" value="UniProtKB-UniRule"/>
</dbReference>
<dbReference type="InterPro" id="IPR044862">
    <property type="entry name" value="Pro_4_hyd_alph_FE2OG_OXY"/>
</dbReference>
<evidence type="ECO:0000256" key="2">
    <source>
        <dbReference type="ARBA" id="ARBA00022723"/>
    </source>
</evidence>
<dbReference type="Proteomes" id="UP000245916">
    <property type="component" value="Unassembled WGS sequence"/>
</dbReference>
<evidence type="ECO:0000256" key="4">
    <source>
        <dbReference type="ARBA" id="ARBA00022964"/>
    </source>
</evidence>
<keyword evidence="3 7" id="KW-0847">Vitamin C</keyword>
<evidence type="ECO:0000256" key="7">
    <source>
        <dbReference type="HAMAP-Rule" id="MF_00657"/>
    </source>
</evidence>
<dbReference type="GO" id="GO:0006879">
    <property type="term" value="P:intracellular iron ion homeostasis"/>
    <property type="evidence" value="ECO:0007669"/>
    <property type="project" value="TreeGrafter"/>
</dbReference>
<accession>A0A2U2J5R2</accession>
<dbReference type="Gene3D" id="2.60.120.620">
    <property type="entry name" value="q2cbj1_9rhob like domain"/>
    <property type="match status" value="1"/>
</dbReference>
<feature type="binding site" evidence="7">
    <location>
        <position position="163"/>
    </location>
    <ligand>
        <name>2-oxoglutarate</name>
        <dbReference type="ChEBI" id="CHEBI:16810"/>
    </ligand>
</feature>
<dbReference type="NCBIfam" id="NF003974">
    <property type="entry name" value="PRK05467.1-3"/>
    <property type="match status" value="1"/>
</dbReference>
<keyword evidence="10" id="KW-1185">Reference proteome</keyword>
<dbReference type="HAMAP" id="MF_00657">
    <property type="entry name" value="Hydroxyl_YbiX"/>
    <property type="match status" value="1"/>
</dbReference>
<dbReference type="PROSITE" id="PS51471">
    <property type="entry name" value="FE2OG_OXY"/>
    <property type="match status" value="1"/>
</dbReference>
<name>A0A2U2J5R2_9SPHN</name>
<gene>
    <name evidence="9" type="ORF">DF286_12720</name>
</gene>
<keyword evidence="4 7" id="KW-0223">Dioxygenase</keyword>
<evidence type="ECO:0000256" key="6">
    <source>
        <dbReference type="ARBA" id="ARBA00023004"/>
    </source>
</evidence>
<dbReference type="SMART" id="SM00702">
    <property type="entry name" value="P4Hc"/>
    <property type="match status" value="1"/>
</dbReference>
<protein>
    <submittedName>
        <fullName evidence="9">Fe2+-dependent dioxygenase</fullName>
    </submittedName>
</protein>
<dbReference type="Pfam" id="PF13640">
    <property type="entry name" value="2OG-FeII_Oxy_3"/>
    <property type="match status" value="1"/>
</dbReference>
<evidence type="ECO:0000313" key="9">
    <source>
        <dbReference type="EMBL" id="PWG03642.1"/>
    </source>
</evidence>
<dbReference type="EMBL" id="QFFF01000001">
    <property type="protein sequence ID" value="PWG03642.1"/>
    <property type="molecule type" value="Genomic_DNA"/>
</dbReference>
<evidence type="ECO:0000256" key="3">
    <source>
        <dbReference type="ARBA" id="ARBA00022896"/>
    </source>
</evidence>
<feature type="binding site" evidence="7">
    <location>
        <position position="94"/>
    </location>
    <ligand>
        <name>Fe cation</name>
        <dbReference type="ChEBI" id="CHEBI:24875"/>
    </ligand>
</feature>
<evidence type="ECO:0000256" key="1">
    <source>
        <dbReference type="ARBA" id="ARBA00001961"/>
    </source>
</evidence>
<feature type="domain" description="Fe2OG dioxygenase" evidence="8">
    <location>
        <begin position="71"/>
        <end position="172"/>
    </location>
</feature>
<dbReference type="GO" id="GO:0005506">
    <property type="term" value="F:iron ion binding"/>
    <property type="evidence" value="ECO:0007669"/>
    <property type="project" value="UniProtKB-UniRule"/>
</dbReference>